<dbReference type="AlphaFoldDB" id="A0A1M4VNV6"/>
<dbReference type="EMBL" id="FQUM01000002">
    <property type="protein sequence ID" value="SHE70530.1"/>
    <property type="molecule type" value="Genomic_DNA"/>
</dbReference>
<evidence type="ECO:0000313" key="6">
    <source>
        <dbReference type="Proteomes" id="UP000184164"/>
    </source>
</evidence>
<proteinExistence type="predicted"/>
<dbReference type="SUPFAM" id="SSF52777">
    <property type="entry name" value="CoA-dependent acyltransferases"/>
    <property type="match status" value="1"/>
</dbReference>
<protein>
    <submittedName>
        <fullName evidence="5">2-oxoacid dehydrogenases acyltransferase (Catalytic domain)</fullName>
    </submittedName>
</protein>
<gene>
    <name evidence="5" type="ORF">SAMN05444274_102156</name>
</gene>
<evidence type="ECO:0000259" key="4">
    <source>
        <dbReference type="Pfam" id="PF00198"/>
    </source>
</evidence>
<keyword evidence="6" id="KW-1185">Reference proteome</keyword>
<dbReference type="InterPro" id="IPR001078">
    <property type="entry name" value="2-oxoacid_DH_actylTfrase"/>
</dbReference>
<dbReference type="Gene3D" id="3.30.559.10">
    <property type="entry name" value="Chloramphenicol acetyltransferase-like domain"/>
    <property type="match status" value="1"/>
</dbReference>
<dbReference type="STRING" id="1484053.SAMN05444274_102156"/>
<keyword evidence="2 5" id="KW-0808">Transferase</keyword>
<dbReference type="InterPro" id="IPR050743">
    <property type="entry name" value="2-oxoacid_DH_E2_comp"/>
</dbReference>
<organism evidence="5 6">
    <name type="scientific">Mariniphaga anaerophila</name>
    <dbReference type="NCBI Taxonomy" id="1484053"/>
    <lineage>
        <taxon>Bacteria</taxon>
        <taxon>Pseudomonadati</taxon>
        <taxon>Bacteroidota</taxon>
        <taxon>Bacteroidia</taxon>
        <taxon>Marinilabiliales</taxon>
        <taxon>Prolixibacteraceae</taxon>
        <taxon>Mariniphaga</taxon>
    </lineage>
</organism>
<accession>A0A1M4VNV6</accession>
<evidence type="ECO:0000313" key="5">
    <source>
        <dbReference type="EMBL" id="SHE70530.1"/>
    </source>
</evidence>
<dbReference type="PANTHER" id="PTHR43178:SF5">
    <property type="entry name" value="LIPOAMIDE ACYLTRANSFERASE COMPONENT OF BRANCHED-CHAIN ALPHA-KETO ACID DEHYDROGENASE COMPLEX, MITOCHONDRIAL"/>
    <property type="match status" value="1"/>
</dbReference>
<dbReference type="RefSeq" id="WP_072999184.1">
    <property type="nucleotide sequence ID" value="NZ_FQUM01000002.1"/>
</dbReference>
<reference evidence="5 6" key="1">
    <citation type="submission" date="2016-11" db="EMBL/GenBank/DDBJ databases">
        <authorList>
            <person name="Jaros S."/>
            <person name="Januszkiewicz K."/>
            <person name="Wedrychowicz H."/>
        </authorList>
    </citation>
    <scope>NUCLEOTIDE SEQUENCE [LARGE SCALE GENOMIC DNA]</scope>
    <source>
        <strain evidence="5 6">DSM 26910</strain>
    </source>
</reference>
<dbReference type="Pfam" id="PF00198">
    <property type="entry name" value="2-oxoacid_dh"/>
    <property type="match status" value="2"/>
</dbReference>
<dbReference type="InterPro" id="IPR023213">
    <property type="entry name" value="CAT-like_dom_sf"/>
</dbReference>
<dbReference type="OrthoDB" id="9805770at2"/>
<sequence length="270" mass="30133">MDNSSIEFNTDWRKVASSIYRKPRDSKIYGSVEVDVTELENFVAKKRKAGIKTTLTHLMTLIVGRAFSEEVPELNAYIRRGKVVGRKSVDAMVSVLLKGGEMGSVRIPDADRLTVAELTESITKKINESRSGKENSAMQSKHMLSSVPWPFRSWLFNIYKVVTIDWGISFPWVNLSSDSFGSYVISNIGTLGLDSGFGALLPSSNVSIVLIMGKVYKKPVVVNDEIVIRKILNLSATIDHRVVDGSHGGKLFRYIRKLARQPELLDIKPE</sequence>
<feature type="domain" description="2-oxoacid dehydrogenase acyltransferase catalytic" evidence="4">
    <location>
        <begin position="181"/>
        <end position="265"/>
    </location>
</feature>
<dbReference type="GO" id="GO:0031405">
    <property type="term" value="F:lipoic acid binding"/>
    <property type="evidence" value="ECO:0007669"/>
    <property type="project" value="TreeGrafter"/>
</dbReference>
<evidence type="ECO:0000256" key="2">
    <source>
        <dbReference type="ARBA" id="ARBA00022679"/>
    </source>
</evidence>
<dbReference type="Proteomes" id="UP000184164">
    <property type="component" value="Unassembled WGS sequence"/>
</dbReference>
<evidence type="ECO:0000256" key="1">
    <source>
        <dbReference type="ARBA" id="ARBA00001938"/>
    </source>
</evidence>
<dbReference type="PANTHER" id="PTHR43178">
    <property type="entry name" value="DIHYDROLIPOAMIDE ACETYLTRANSFERASE COMPONENT OF PYRUVATE DEHYDROGENASE COMPLEX"/>
    <property type="match status" value="1"/>
</dbReference>
<name>A0A1M4VNV6_9BACT</name>
<feature type="domain" description="2-oxoacid dehydrogenase acyltransferase catalytic" evidence="4">
    <location>
        <begin position="28"/>
        <end position="135"/>
    </location>
</feature>
<comment type="cofactor">
    <cofactor evidence="1">
        <name>(R)-lipoate</name>
        <dbReference type="ChEBI" id="CHEBI:83088"/>
    </cofactor>
</comment>
<keyword evidence="3 5" id="KW-0012">Acyltransferase</keyword>
<dbReference type="GO" id="GO:0016407">
    <property type="term" value="F:acetyltransferase activity"/>
    <property type="evidence" value="ECO:0007669"/>
    <property type="project" value="TreeGrafter"/>
</dbReference>
<evidence type="ECO:0000256" key="3">
    <source>
        <dbReference type="ARBA" id="ARBA00023315"/>
    </source>
</evidence>
<dbReference type="GO" id="GO:0005737">
    <property type="term" value="C:cytoplasm"/>
    <property type="evidence" value="ECO:0007669"/>
    <property type="project" value="TreeGrafter"/>
</dbReference>